<dbReference type="RefSeq" id="WP_016728851.1">
    <property type="nucleotide sequence ID" value="NZ_AP031492.1"/>
</dbReference>
<evidence type="ECO:0000313" key="6">
    <source>
        <dbReference type="EMBL" id="SJS74886.1"/>
    </source>
</evidence>
<gene>
    <name evidence="3" type="ORF">BN1095_710046</name>
    <name evidence="2" type="ORF">BN1096_600004</name>
    <name evidence="1" type="ORF">BN1097_590005</name>
    <name evidence="4" type="ORF">KRM00_001228</name>
    <name evidence="5" type="ORF">KRQ00_003243</name>
    <name evidence="6" type="ORF">SAMEA3375112_02792</name>
</gene>
<reference evidence="4" key="3">
    <citation type="journal article" date="2018" name="Genome Biol.">
        <title>SKESA: strategic k-mer extension for scrupulous assemblies.</title>
        <authorList>
            <person name="Souvorov A."/>
            <person name="Agarwala R."/>
            <person name="Lipman D.J."/>
        </authorList>
    </citation>
    <scope>NUCLEOTIDE SEQUENCE</scope>
    <source>
        <strain evidence="5">Clostridioides</strain>
        <strain evidence="4">HN1000</strain>
    </source>
</reference>
<evidence type="ECO:0000313" key="1">
    <source>
        <dbReference type="EMBL" id="CDS86745.1"/>
    </source>
</evidence>
<dbReference type="EMBL" id="LK933416">
    <property type="protein sequence ID" value="CDT74852.1"/>
    <property type="molecule type" value="Genomic_DNA"/>
</dbReference>
<dbReference type="AlphaFoldDB" id="A0A069AE74"/>
<evidence type="ECO:0000313" key="5">
    <source>
        <dbReference type="EMBL" id="HBH2621455.1"/>
    </source>
</evidence>
<dbReference type="EMBL" id="FUPS01000010">
    <property type="protein sequence ID" value="SJS74886.1"/>
    <property type="molecule type" value="Genomic_DNA"/>
</dbReference>
<reference evidence="4" key="4">
    <citation type="submission" date="2021-06" db="EMBL/GenBank/DDBJ databases">
        <authorList>
            <consortium name="NCBI Pathogen Detection Project"/>
        </authorList>
    </citation>
    <scope>NUCLEOTIDE SEQUENCE</scope>
    <source>
        <strain evidence="5">Clostridioides</strain>
        <strain evidence="4">HN1000</strain>
    </source>
</reference>
<accession>A0A069AE74</accession>
<dbReference type="PATRIC" id="fig|1496.854.peg.3400"/>
<organism evidence="1">
    <name type="scientific">Clostridioides difficile</name>
    <name type="common">Peptoclostridium difficile</name>
    <dbReference type="NCBI Taxonomy" id="1496"/>
    <lineage>
        <taxon>Bacteria</taxon>
        <taxon>Bacillati</taxon>
        <taxon>Bacillota</taxon>
        <taxon>Clostridia</taxon>
        <taxon>Peptostreptococcales</taxon>
        <taxon>Peptostreptococcaceae</taxon>
        <taxon>Clostridioides</taxon>
    </lineage>
</organism>
<evidence type="ECO:0000313" key="2">
    <source>
        <dbReference type="EMBL" id="CDS87063.1"/>
    </source>
</evidence>
<dbReference type="EMBL" id="LK932397">
    <property type="protein sequence ID" value="CDS86745.1"/>
    <property type="molecule type" value="Genomic_DNA"/>
</dbReference>
<dbReference type="EMBL" id="DAEQIJ010000020">
    <property type="protein sequence ID" value="HBH2621455.1"/>
    <property type="molecule type" value="Genomic_DNA"/>
</dbReference>
<evidence type="ECO:0000313" key="7">
    <source>
        <dbReference type="Proteomes" id="UP000189137"/>
    </source>
</evidence>
<dbReference type="Proteomes" id="UP000879542">
    <property type="component" value="Unassembled WGS sequence"/>
</dbReference>
<dbReference type="EMBL" id="LK932514">
    <property type="protein sequence ID" value="CDS87063.1"/>
    <property type="molecule type" value="Genomic_DNA"/>
</dbReference>
<dbReference type="Proteomes" id="UP000878956">
    <property type="component" value="Unassembled WGS sequence"/>
</dbReference>
<dbReference type="Proteomes" id="UP000189137">
    <property type="component" value="Unassembled WGS sequence"/>
</dbReference>
<dbReference type="EMBL" id="DAEPXK010000009">
    <property type="protein sequence ID" value="HBH1541759.1"/>
    <property type="molecule type" value="Genomic_DNA"/>
</dbReference>
<name>A0A069AE74_CLODI</name>
<proteinExistence type="predicted"/>
<reference evidence="1" key="1">
    <citation type="submission" date="2014-07" db="EMBL/GenBank/DDBJ databases">
        <authorList>
            <person name="Monot Marc"/>
        </authorList>
    </citation>
    <scope>NUCLEOTIDE SEQUENCE</scope>
    <source>
        <strain evidence="3">7032989</strain>
        <strain evidence="1">7032994</strain>
    </source>
</reference>
<evidence type="ECO:0000313" key="3">
    <source>
        <dbReference type="EMBL" id="CDT74852.1"/>
    </source>
</evidence>
<sequence length="58" mass="6610">MEQKESKIVYSKGGSGTYSAKISLPLSQLEKMGFTREKRKAVVIFKEDEIIIKKSDEE</sequence>
<protein>
    <submittedName>
        <fullName evidence="1">Uncharacterized protein</fullName>
    </submittedName>
</protein>
<evidence type="ECO:0000313" key="4">
    <source>
        <dbReference type="EMBL" id="HBH1541759.1"/>
    </source>
</evidence>
<reference evidence="6 7" key="2">
    <citation type="submission" date="2017-02" db="EMBL/GenBank/DDBJ databases">
        <authorList>
            <consortium name="Pathogen Informatics"/>
        </authorList>
    </citation>
    <scope>NUCLEOTIDE SEQUENCE [LARGE SCALE GENOMIC DNA]</scope>
    <source>
        <strain evidence="6 7">VRECD0157</strain>
    </source>
</reference>